<name>A0A087GHB6_ARAAL</name>
<evidence type="ECO:0000313" key="2">
    <source>
        <dbReference type="Proteomes" id="UP000029120"/>
    </source>
</evidence>
<dbReference type="AlphaFoldDB" id="A0A087GHB6"/>
<keyword evidence="2" id="KW-1185">Reference proteome</keyword>
<accession>A0A087GHB6</accession>
<proteinExistence type="predicted"/>
<dbReference type="Proteomes" id="UP000029120">
    <property type="component" value="Chromosome 7"/>
</dbReference>
<dbReference type="Gramene" id="KFK29268">
    <property type="protein sequence ID" value="KFK29268"/>
    <property type="gene ID" value="AALP_AA7G110700"/>
</dbReference>
<reference evidence="2" key="1">
    <citation type="journal article" date="2015" name="Nat. Plants">
        <title>Genome expansion of Arabis alpina linked with retrotransposition and reduced symmetric DNA methylation.</title>
        <authorList>
            <person name="Willing E.M."/>
            <person name="Rawat V."/>
            <person name="Mandakova T."/>
            <person name="Maumus F."/>
            <person name="James G.V."/>
            <person name="Nordstroem K.J."/>
            <person name="Becker C."/>
            <person name="Warthmann N."/>
            <person name="Chica C."/>
            <person name="Szarzynska B."/>
            <person name="Zytnicki M."/>
            <person name="Albani M.C."/>
            <person name="Kiefer C."/>
            <person name="Bergonzi S."/>
            <person name="Castaings L."/>
            <person name="Mateos J.L."/>
            <person name="Berns M.C."/>
            <person name="Bujdoso N."/>
            <person name="Piofczyk T."/>
            <person name="de Lorenzo L."/>
            <person name="Barrero-Sicilia C."/>
            <person name="Mateos I."/>
            <person name="Piednoel M."/>
            <person name="Hagmann J."/>
            <person name="Chen-Min-Tao R."/>
            <person name="Iglesias-Fernandez R."/>
            <person name="Schuster S.C."/>
            <person name="Alonso-Blanco C."/>
            <person name="Roudier F."/>
            <person name="Carbonero P."/>
            <person name="Paz-Ares J."/>
            <person name="Davis S.J."/>
            <person name="Pecinka A."/>
            <person name="Quesneville H."/>
            <person name="Colot V."/>
            <person name="Lysak M.A."/>
            <person name="Weigel D."/>
            <person name="Coupland G."/>
            <person name="Schneeberger K."/>
        </authorList>
    </citation>
    <scope>NUCLEOTIDE SEQUENCE [LARGE SCALE GENOMIC DNA]</scope>
    <source>
        <strain evidence="2">cv. Pajares</strain>
    </source>
</reference>
<evidence type="ECO:0000313" key="1">
    <source>
        <dbReference type="EMBL" id="KFK29268.1"/>
    </source>
</evidence>
<organism evidence="1 2">
    <name type="scientific">Arabis alpina</name>
    <name type="common">Alpine rock-cress</name>
    <dbReference type="NCBI Taxonomy" id="50452"/>
    <lineage>
        <taxon>Eukaryota</taxon>
        <taxon>Viridiplantae</taxon>
        <taxon>Streptophyta</taxon>
        <taxon>Embryophyta</taxon>
        <taxon>Tracheophyta</taxon>
        <taxon>Spermatophyta</taxon>
        <taxon>Magnoliopsida</taxon>
        <taxon>eudicotyledons</taxon>
        <taxon>Gunneridae</taxon>
        <taxon>Pentapetalae</taxon>
        <taxon>rosids</taxon>
        <taxon>malvids</taxon>
        <taxon>Brassicales</taxon>
        <taxon>Brassicaceae</taxon>
        <taxon>Arabideae</taxon>
        <taxon>Arabis</taxon>
    </lineage>
</organism>
<gene>
    <name evidence="1" type="ordered locus">AALP_Aa7g110700</name>
</gene>
<dbReference type="EMBL" id="CM002875">
    <property type="protein sequence ID" value="KFK29268.1"/>
    <property type="molecule type" value="Genomic_DNA"/>
</dbReference>
<protein>
    <submittedName>
        <fullName evidence="1">Uncharacterized protein</fullName>
    </submittedName>
</protein>
<sequence>MKHRSAFCNNLVRFHHGFFDEGLFQDKAKNREVKRLDPGSISPWFLR</sequence>